<dbReference type="PROSITE" id="PS52029">
    <property type="entry name" value="LD_TPASE"/>
    <property type="match status" value="1"/>
</dbReference>
<evidence type="ECO:0000256" key="8">
    <source>
        <dbReference type="SAM" id="MobiDB-lite"/>
    </source>
</evidence>
<evidence type="ECO:0000256" key="2">
    <source>
        <dbReference type="ARBA" id="ARBA00005992"/>
    </source>
</evidence>
<comment type="pathway">
    <text evidence="1 7">Cell wall biogenesis; peptidoglycan biosynthesis.</text>
</comment>
<dbReference type="CDD" id="cd16913">
    <property type="entry name" value="YkuD_like"/>
    <property type="match status" value="1"/>
</dbReference>
<dbReference type="UniPathway" id="UPA00219"/>
<dbReference type="PANTHER" id="PTHR30582:SF2">
    <property type="entry name" value="L,D-TRANSPEPTIDASE YCIB-RELATED"/>
    <property type="match status" value="1"/>
</dbReference>
<dbReference type="PANTHER" id="PTHR30582">
    <property type="entry name" value="L,D-TRANSPEPTIDASE"/>
    <property type="match status" value="1"/>
</dbReference>
<dbReference type="GO" id="GO:0071972">
    <property type="term" value="F:peptidoglycan L,D-transpeptidase activity"/>
    <property type="evidence" value="ECO:0007669"/>
    <property type="project" value="TreeGrafter"/>
</dbReference>
<dbReference type="Proteomes" id="UP000578091">
    <property type="component" value="Unassembled WGS sequence"/>
</dbReference>
<evidence type="ECO:0000256" key="7">
    <source>
        <dbReference type="PROSITE-ProRule" id="PRU01373"/>
    </source>
</evidence>
<reference evidence="10 11" key="1">
    <citation type="submission" date="2020-07" db="EMBL/GenBank/DDBJ databases">
        <title>Luteimonas sp. SJ-92.</title>
        <authorList>
            <person name="Huang X.-X."/>
            <person name="Xu L."/>
            <person name="Sun J.-Q."/>
        </authorList>
    </citation>
    <scope>NUCLEOTIDE SEQUENCE [LARGE SCALE GENOMIC DNA]</scope>
    <source>
        <strain evidence="10 11">SJ-92</strain>
    </source>
</reference>
<dbReference type="GO" id="GO:0016740">
    <property type="term" value="F:transferase activity"/>
    <property type="evidence" value="ECO:0007669"/>
    <property type="project" value="UniProtKB-KW"/>
</dbReference>
<name>A0A853JGK0_9GAMM</name>
<keyword evidence="3" id="KW-0808">Transferase</keyword>
<dbReference type="GO" id="GO:0008360">
    <property type="term" value="P:regulation of cell shape"/>
    <property type="evidence" value="ECO:0007669"/>
    <property type="project" value="UniProtKB-UniRule"/>
</dbReference>
<dbReference type="GO" id="GO:0071555">
    <property type="term" value="P:cell wall organization"/>
    <property type="evidence" value="ECO:0007669"/>
    <property type="project" value="UniProtKB-UniRule"/>
</dbReference>
<dbReference type="InterPro" id="IPR005490">
    <property type="entry name" value="LD_TPept_cat_dom"/>
</dbReference>
<feature type="compositionally biased region" description="Low complexity" evidence="8">
    <location>
        <begin position="191"/>
        <end position="204"/>
    </location>
</feature>
<dbReference type="RefSeq" id="WP_180679603.1">
    <property type="nucleotide sequence ID" value="NZ_JACCKA010000086.1"/>
</dbReference>
<evidence type="ECO:0000259" key="9">
    <source>
        <dbReference type="PROSITE" id="PS52029"/>
    </source>
</evidence>
<evidence type="ECO:0000256" key="5">
    <source>
        <dbReference type="ARBA" id="ARBA00022984"/>
    </source>
</evidence>
<feature type="active site" description="Nucleophile" evidence="7">
    <location>
        <position position="149"/>
    </location>
</feature>
<dbReference type="GO" id="GO:0005576">
    <property type="term" value="C:extracellular region"/>
    <property type="evidence" value="ECO:0007669"/>
    <property type="project" value="TreeGrafter"/>
</dbReference>
<evidence type="ECO:0000256" key="3">
    <source>
        <dbReference type="ARBA" id="ARBA00022679"/>
    </source>
</evidence>
<keyword evidence="4 7" id="KW-0133">Cell shape</keyword>
<comment type="similarity">
    <text evidence="2">Belongs to the YkuD family.</text>
</comment>
<dbReference type="AlphaFoldDB" id="A0A853JGK0"/>
<dbReference type="InterPro" id="IPR038063">
    <property type="entry name" value="Transpep_catalytic_dom"/>
</dbReference>
<keyword evidence="5 7" id="KW-0573">Peptidoglycan synthesis</keyword>
<dbReference type="SUPFAM" id="SSF141523">
    <property type="entry name" value="L,D-transpeptidase catalytic domain-like"/>
    <property type="match status" value="1"/>
</dbReference>
<dbReference type="Gene3D" id="2.40.440.10">
    <property type="entry name" value="L,D-transpeptidase catalytic domain-like"/>
    <property type="match status" value="1"/>
</dbReference>
<evidence type="ECO:0000313" key="10">
    <source>
        <dbReference type="EMBL" id="NZA27842.1"/>
    </source>
</evidence>
<dbReference type="EMBL" id="JACCKA010000086">
    <property type="protein sequence ID" value="NZA27842.1"/>
    <property type="molecule type" value="Genomic_DNA"/>
</dbReference>
<proteinExistence type="inferred from homology"/>
<protein>
    <submittedName>
        <fullName evidence="10">L,D-transpeptidase family protein</fullName>
    </submittedName>
</protein>
<evidence type="ECO:0000256" key="4">
    <source>
        <dbReference type="ARBA" id="ARBA00022960"/>
    </source>
</evidence>
<feature type="active site" description="Proton donor/acceptor" evidence="7">
    <location>
        <position position="136"/>
    </location>
</feature>
<dbReference type="InterPro" id="IPR050979">
    <property type="entry name" value="LD-transpeptidase"/>
</dbReference>
<keyword evidence="11" id="KW-1185">Reference proteome</keyword>
<feature type="region of interest" description="Disordered" evidence="8">
    <location>
        <begin position="180"/>
        <end position="217"/>
    </location>
</feature>
<feature type="domain" description="L,D-TPase catalytic" evidence="9">
    <location>
        <begin position="64"/>
        <end position="173"/>
    </location>
</feature>
<organism evidence="10 11">
    <name type="scientific">Luteimonas salinisoli</name>
    <dbReference type="NCBI Taxonomy" id="2752307"/>
    <lineage>
        <taxon>Bacteria</taxon>
        <taxon>Pseudomonadati</taxon>
        <taxon>Pseudomonadota</taxon>
        <taxon>Gammaproteobacteria</taxon>
        <taxon>Lysobacterales</taxon>
        <taxon>Lysobacteraceae</taxon>
        <taxon>Luteimonas</taxon>
    </lineage>
</organism>
<dbReference type="Pfam" id="PF03734">
    <property type="entry name" value="YkuD"/>
    <property type="match status" value="1"/>
</dbReference>
<sequence>MPDPSSQSVPFPGHRREPQRACRRWALRCFGALLLTALAAPGGAQAPAADDTTWEPALAPEGPVLVVIGLSEQRAWVYRNGVRIATTPVSTGRSGHETPTGVFSILEKRREHYSNLYDDAPMPYMQRLTWDGIALHAGTLPGYPASHGCIRLPLQFSERLFSITARGTVVVVADSAQPPSLAGPGLAQSPDAAAEAGAASDSAGRPAWHPERAPQGPLSIIVSTHDGMLVVLRNGVEIGRAPVSMPAPHEAGSRAYQLLAGAGPGPSALLPDRPALRWLQVPVAGTPAAPVPVEPSAEARLGVDPGFARQVYDALAPGATVLVTAEPLAAVRADVTVLLNESPAAQSTPDPARP</sequence>
<comment type="caution">
    <text evidence="10">The sequence shown here is derived from an EMBL/GenBank/DDBJ whole genome shotgun (WGS) entry which is preliminary data.</text>
</comment>
<evidence type="ECO:0000313" key="11">
    <source>
        <dbReference type="Proteomes" id="UP000578091"/>
    </source>
</evidence>
<dbReference type="NCBIfam" id="NF004785">
    <property type="entry name" value="PRK06132.1-2"/>
    <property type="match status" value="1"/>
</dbReference>
<gene>
    <name evidence="10" type="ORF">H0E84_15800</name>
</gene>
<keyword evidence="6 7" id="KW-0961">Cell wall biogenesis/degradation</keyword>
<evidence type="ECO:0000256" key="6">
    <source>
        <dbReference type="ARBA" id="ARBA00023316"/>
    </source>
</evidence>
<accession>A0A853JGK0</accession>
<evidence type="ECO:0000256" key="1">
    <source>
        <dbReference type="ARBA" id="ARBA00004752"/>
    </source>
</evidence>
<dbReference type="GO" id="GO:0018104">
    <property type="term" value="P:peptidoglycan-protein cross-linking"/>
    <property type="evidence" value="ECO:0007669"/>
    <property type="project" value="TreeGrafter"/>
</dbReference>